<sequence>MKFGDNSTTKLVDISNNDATESVVSIDVAKWREEIKYASRDEGGEVIRGFFCTRLLFERERKKRKGTLEICWVCILLGDHYDSGKKIDCSMPLRIFLRLPLCTRRLAEIHCYVFDNDGQKYSYNKRVKIAIFSVIDGRIMVHYT</sequence>
<dbReference type="EMBL" id="KQ434869">
    <property type="protein sequence ID" value="KZC09307.1"/>
    <property type="molecule type" value="Genomic_DNA"/>
</dbReference>
<dbReference type="AlphaFoldDB" id="A0A154PBX9"/>
<dbReference type="Proteomes" id="UP000076502">
    <property type="component" value="Unassembled WGS sequence"/>
</dbReference>
<gene>
    <name evidence="1" type="ORF">WN55_11047</name>
</gene>
<reference evidence="1 2" key="1">
    <citation type="submission" date="2015-07" db="EMBL/GenBank/DDBJ databases">
        <title>The genome of Dufourea novaeangliae.</title>
        <authorList>
            <person name="Pan H."/>
            <person name="Kapheim K."/>
        </authorList>
    </citation>
    <scope>NUCLEOTIDE SEQUENCE [LARGE SCALE GENOMIC DNA]</scope>
    <source>
        <strain evidence="1">0120121106</strain>
        <tissue evidence="1">Whole body</tissue>
    </source>
</reference>
<evidence type="ECO:0000313" key="2">
    <source>
        <dbReference type="Proteomes" id="UP000076502"/>
    </source>
</evidence>
<evidence type="ECO:0000313" key="1">
    <source>
        <dbReference type="EMBL" id="KZC09307.1"/>
    </source>
</evidence>
<proteinExistence type="predicted"/>
<organism evidence="1 2">
    <name type="scientific">Dufourea novaeangliae</name>
    <name type="common">Sweat bee</name>
    <dbReference type="NCBI Taxonomy" id="178035"/>
    <lineage>
        <taxon>Eukaryota</taxon>
        <taxon>Metazoa</taxon>
        <taxon>Ecdysozoa</taxon>
        <taxon>Arthropoda</taxon>
        <taxon>Hexapoda</taxon>
        <taxon>Insecta</taxon>
        <taxon>Pterygota</taxon>
        <taxon>Neoptera</taxon>
        <taxon>Endopterygota</taxon>
        <taxon>Hymenoptera</taxon>
        <taxon>Apocrita</taxon>
        <taxon>Aculeata</taxon>
        <taxon>Apoidea</taxon>
        <taxon>Anthophila</taxon>
        <taxon>Halictidae</taxon>
        <taxon>Rophitinae</taxon>
        <taxon>Dufourea</taxon>
    </lineage>
</organism>
<protein>
    <submittedName>
        <fullName evidence="1">Uncharacterized protein</fullName>
    </submittedName>
</protein>
<accession>A0A154PBX9</accession>
<keyword evidence="2" id="KW-1185">Reference proteome</keyword>
<name>A0A154PBX9_DUFNO</name>